<keyword evidence="2" id="KW-0808">Transferase</keyword>
<dbReference type="RefSeq" id="WP_238252536.1">
    <property type="nucleotide sequence ID" value="NZ_BPQX01000055.1"/>
</dbReference>
<evidence type="ECO:0000259" key="1">
    <source>
        <dbReference type="Pfam" id="PF05050"/>
    </source>
</evidence>
<feature type="domain" description="Methyltransferase FkbM" evidence="1">
    <location>
        <begin position="25"/>
        <end position="180"/>
    </location>
</feature>
<name>A0ABU0HMY4_9HYPH</name>
<sequence length="229" mass="25012">MLFGPGEREMAMLPLFVDPRRLSVDVGANNGAYTQALLALGGRVVAVEANEVLARQLQRIYGRMARVICAAASSEPGTARLRIPRHCAGFGHGLATVEAGNTLDGAEVEEILVRRIPLDGMGLPAVGFIKIDVEGHELDVLRGAEAVLRRDRPTLLIESEERHRPGAVASVRDFLGRLGYTGFMIDEGRLASIAGFDPRRDQHVPRNRLGDLNAGHYEGRYINNFFFVA</sequence>
<dbReference type="PANTHER" id="PTHR34203">
    <property type="entry name" value="METHYLTRANSFERASE, FKBM FAMILY PROTEIN"/>
    <property type="match status" value="1"/>
</dbReference>
<comment type="caution">
    <text evidence="2">The sequence shown here is derived from an EMBL/GenBank/DDBJ whole genome shotgun (WGS) entry which is preliminary data.</text>
</comment>
<dbReference type="InterPro" id="IPR029063">
    <property type="entry name" value="SAM-dependent_MTases_sf"/>
</dbReference>
<dbReference type="GO" id="GO:0008168">
    <property type="term" value="F:methyltransferase activity"/>
    <property type="evidence" value="ECO:0007669"/>
    <property type="project" value="UniProtKB-KW"/>
</dbReference>
<keyword evidence="2" id="KW-0489">Methyltransferase</keyword>
<protein>
    <submittedName>
        <fullName evidence="2">FkbM family methyltransferase</fullName>
    </submittedName>
</protein>
<proteinExistence type="predicted"/>
<gene>
    <name evidence="2" type="ORF">QO016_003195</name>
</gene>
<dbReference type="Proteomes" id="UP001236369">
    <property type="component" value="Unassembled WGS sequence"/>
</dbReference>
<reference evidence="2 3" key="1">
    <citation type="submission" date="2023-07" db="EMBL/GenBank/DDBJ databases">
        <title>Genomic Encyclopedia of Type Strains, Phase IV (KMG-IV): sequencing the most valuable type-strain genomes for metagenomic binning, comparative biology and taxonomic classification.</title>
        <authorList>
            <person name="Goeker M."/>
        </authorList>
    </citation>
    <scope>NUCLEOTIDE SEQUENCE [LARGE SCALE GENOMIC DNA]</scope>
    <source>
        <strain evidence="2 3">DSM 19562</strain>
    </source>
</reference>
<dbReference type="Gene3D" id="3.40.50.150">
    <property type="entry name" value="Vaccinia Virus protein VP39"/>
    <property type="match status" value="1"/>
</dbReference>
<accession>A0ABU0HMY4</accession>
<evidence type="ECO:0000313" key="3">
    <source>
        <dbReference type="Proteomes" id="UP001236369"/>
    </source>
</evidence>
<dbReference type="EMBL" id="JAUSVV010000007">
    <property type="protein sequence ID" value="MDQ0443690.1"/>
    <property type="molecule type" value="Genomic_DNA"/>
</dbReference>
<dbReference type="GO" id="GO:0032259">
    <property type="term" value="P:methylation"/>
    <property type="evidence" value="ECO:0007669"/>
    <property type="project" value="UniProtKB-KW"/>
</dbReference>
<dbReference type="Pfam" id="PF05050">
    <property type="entry name" value="Methyltransf_21"/>
    <property type="match status" value="1"/>
</dbReference>
<dbReference type="NCBIfam" id="TIGR01444">
    <property type="entry name" value="fkbM_fam"/>
    <property type="match status" value="1"/>
</dbReference>
<dbReference type="InterPro" id="IPR052514">
    <property type="entry name" value="SAM-dependent_MTase"/>
</dbReference>
<organism evidence="2 3">
    <name type="scientific">Methylobacterium persicinum</name>
    <dbReference type="NCBI Taxonomy" id="374426"/>
    <lineage>
        <taxon>Bacteria</taxon>
        <taxon>Pseudomonadati</taxon>
        <taxon>Pseudomonadota</taxon>
        <taxon>Alphaproteobacteria</taxon>
        <taxon>Hyphomicrobiales</taxon>
        <taxon>Methylobacteriaceae</taxon>
        <taxon>Methylobacterium</taxon>
    </lineage>
</organism>
<dbReference type="PANTHER" id="PTHR34203:SF15">
    <property type="entry name" value="SLL1173 PROTEIN"/>
    <property type="match status" value="1"/>
</dbReference>
<evidence type="ECO:0000313" key="2">
    <source>
        <dbReference type="EMBL" id="MDQ0443690.1"/>
    </source>
</evidence>
<dbReference type="SUPFAM" id="SSF53335">
    <property type="entry name" value="S-adenosyl-L-methionine-dependent methyltransferases"/>
    <property type="match status" value="1"/>
</dbReference>
<keyword evidence="3" id="KW-1185">Reference proteome</keyword>
<dbReference type="InterPro" id="IPR006342">
    <property type="entry name" value="FkbM_mtfrase"/>
</dbReference>